<keyword evidence="2" id="KW-0472">Membrane</keyword>
<keyword evidence="2" id="KW-1133">Transmembrane helix</keyword>
<dbReference type="EMBL" id="CP093344">
    <property type="protein sequence ID" value="WOG90264.1"/>
    <property type="molecule type" value="Genomic_DNA"/>
</dbReference>
<sequence>MRNQYLQVSFLFIMIMISFFELSNCRDIHRSTTEGTTTNMKPGSHSSFPSRFPAKAPVADSNPQTDPIYGMSKRTVPGGPNPLHN</sequence>
<evidence type="ECO:0000313" key="3">
    <source>
        <dbReference type="EMBL" id="KZN07574.1"/>
    </source>
</evidence>
<protein>
    <submittedName>
        <fullName evidence="3">Uncharacterized protein</fullName>
    </submittedName>
</protein>
<dbReference type="AlphaFoldDB" id="A0A166FB31"/>
<evidence type="ECO:0000256" key="1">
    <source>
        <dbReference type="SAM" id="MobiDB-lite"/>
    </source>
</evidence>
<evidence type="ECO:0000313" key="4">
    <source>
        <dbReference type="EMBL" id="WOG90264.1"/>
    </source>
</evidence>
<name>A0A166FB31_DAUCS</name>
<dbReference type="Proteomes" id="UP000077755">
    <property type="component" value="Chromosome 2"/>
</dbReference>
<keyword evidence="2" id="KW-0812">Transmembrane</keyword>
<dbReference type="Gramene" id="KZN07574">
    <property type="protein sequence ID" value="KZN07574"/>
    <property type="gene ID" value="DCAR_008411"/>
</dbReference>
<dbReference type="EMBL" id="LNRQ01000002">
    <property type="protein sequence ID" value="KZN07574.1"/>
    <property type="molecule type" value="Genomic_DNA"/>
</dbReference>
<proteinExistence type="predicted"/>
<dbReference type="PANTHER" id="PTHR35472:SF4">
    <property type="entry name" value="DUF19 DOMAIN-CONTAINING PROTEIN"/>
    <property type="match status" value="1"/>
</dbReference>
<evidence type="ECO:0000256" key="2">
    <source>
        <dbReference type="SAM" id="Phobius"/>
    </source>
</evidence>
<gene>
    <name evidence="3" type="ORF">DCAR_008411</name>
    <name evidence="4" type="ORF">DCAR_0209507</name>
</gene>
<feature type="compositionally biased region" description="Polar residues" evidence="1">
    <location>
        <begin position="33"/>
        <end position="49"/>
    </location>
</feature>
<organism evidence="3">
    <name type="scientific">Daucus carota subsp. sativus</name>
    <name type="common">Carrot</name>
    <dbReference type="NCBI Taxonomy" id="79200"/>
    <lineage>
        <taxon>Eukaryota</taxon>
        <taxon>Viridiplantae</taxon>
        <taxon>Streptophyta</taxon>
        <taxon>Embryophyta</taxon>
        <taxon>Tracheophyta</taxon>
        <taxon>Spermatophyta</taxon>
        <taxon>Magnoliopsida</taxon>
        <taxon>eudicotyledons</taxon>
        <taxon>Gunneridae</taxon>
        <taxon>Pentapetalae</taxon>
        <taxon>asterids</taxon>
        <taxon>campanulids</taxon>
        <taxon>Apiales</taxon>
        <taxon>Apiaceae</taxon>
        <taxon>Apioideae</taxon>
        <taxon>Scandiceae</taxon>
        <taxon>Daucinae</taxon>
        <taxon>Daucus</taxon>
        <taxon>Daucus sect. Daucus</taxon>
    </lineage>
</organism>
<keyword evidence="5" id="KW-1185">Reference proteome</keyword>
<feature type="transmembrane region" description="Helical" evidence="2">
    <location>
        <begin position="6"/>
        <end position="22"/>
    </location>
</feature>
<reference evidence="4" key="2">
    <citation type="submission" date="2022-03" db="EMBL/GenBank/DDBJ databases">
        <title>Draft title - Genomic analysis of global carrot germplasm unveils the trajectory of domestication and the origin of high carotenoid orange carrot.</title>
        <authorList>
            <person name="Iorizzo M."/>
            <person name="Ellison S."/>
            <person name="Senalik D."/>
            <person name="Macko-Podgorni A."/>
            <person name="Grzebelus D."/>
            <person name="Bostan H."/>
            <person name="Rolling W."/>
            <person name="Curaba J."/>
            <person name="Simon P."/>
        </authorList>
    </citation>
    <scope>NUCLEOTIDE SEQUENCE</scope>
    <source>
        <tissue evidence="4">Leaf</tissue>
    </source>
</reference>
<feature type="region of interest" description="Disordered" evidence="1">
    <location>
        <begin position="32"/>
        <end position="85"/>
    </location>
</feature>
<dbReference type="InterPro" id="IPR055317">
    <property type="entry name" value="CLE14-like"/>
</dbReference>
<evidence type="ECO:0000313" key="5">
    <source>
        <dbReference type="Proteomes" id="UP000077755"/>
    </source>
</evidence>
<dbReference type="PANTHER" id="PTHR35472">
    <property type="match status" value="1"/>
</dbReference>
<accession>A0A166FB31</accession>
<reference evidence="3" key="1">
    <citation type="journal article" date="2016" name="Nat. Genet.">
        <title>A high-quality carrot genome assembly provides new insights into carotenoid accumulation and asterid genome evolution.</title>
        <authorList>
            <person name="Iorizzo M."/>
            <person name="Ellison S."/>
            <person name="Senalik D."/>
            <person name="Zeng P."/>
            <person name="Satapoomin P."/>
            <person name="Huang J."/>
            <person name="Bowman M."/>
            <person name="Iovene M."/>
            <person name="Sanseverino W."/>
            <person name="Cavagnaro P."/>
            <person name="Yildiz M."/>
            <person name="Macko-Podgorni A."/>
            <person name="Moranska E."/>
            <person name="Grzebelus E."/>
            <person name="Grzebelus D."/>
            <person name="Ashrafi H."/>
            <person name="Zheng Z."/>
            <person name="Cheng S."/>
            <person name="Spooner D."/>
            <person name="Van Deynze A."/>
            <person name="Simon P."/>
        </authorList>
    </citation>
    <scope>NUCLEOTIDE SEQUENCE [LARGE SCALE GENOMIC DNA]</scope>
    <source>
        <tissue evidence="3">Leaf</tissue>
    </source>
</reference>
<dbReference type="OMA" id="WHFPAKA"/>